<keyword evidence="8" id="KW-1185">Reference proteome</keyword>
<keyword evidence="3 6" id="KW-0812">Transmembrane</keyword>
<evidence type="ECO:0000256" key="5">
    <source>
        <dbReference type="ARBA" id="ARBA00023136"/>
    </source>
</evidence>
<dbReference type="Proteomes" id="UP000066284">
    <property type="component" value="Chromosome 1"/>
</dbReference>
<dbReference type="EMBL" id="LN885086">
    <property type="protein sequence ID" value="CUQ67568.1"/>
    <property type="molecule type" value="Genomic_DNA"/>
</dbReference>
<keyword evidence="5 6" id="KW-0472">Membrane</keyword>
<evidence type="ECO:0000313" key="7">
    <source>
        <dbReference type="EMBL" id="CUQ67568.1"/>
    </source>
</evidence>
<accession>A0A0S4KW03</accession>
<keyword evidence="2" id="KW-1003">Cell membrane</keyword>
<proteinExistence type="predicted"/>
<dbReference type="NCBIfam" id="TIGR00765">
    <property type="entry name" value="yihY_not_rbn"/>
    <property type="match status" value="1"/>
</dbReference>
<feature type="transmembrane region" description="Helical" evidence="6">
    <location>
        <begin position="54"/>
        <end position="76"/>
    </location>
</feature>
<dbReference type="PANTHER" id="PTHR30213">
    <property type="entry name" value="INNER MEMBRANE PROTEIN YHJD"/>
    <property type="match status" value="1"/>
</dbReference>
<keyword evidence="4 6" id="KW-1133">Transmembrane helix</keyword>
<dbReference type="OrthoDB" id="9808671at2"/>
<protein>
    <submittedName>
        <fullName evidence="7">tRNA-processing RNAse BN</fullName>
        <ecNumber evidence="7">3.1.-.-</ecNumber>
    </submittedName>
</protein>
<evidence type="ECO:0000313" key="8">
    <source>
        <dbReference type="Proteomes" id="UP000066284"/>
    </source>
</evidence>
<name>A0A0S4KW03_9BACT</name>
<dbReference type="InterPro" id="IPR036388">
    <property type="entry name" value="WH-like_DNA-bd_sf"/>
</dbReference>
<dbReference type="STRING" id="1715989.NITINOP_2596"/>
<feature type="transmembrane region" description="Helical" evidence="6">
    <location>
        <begin position="233"/>
        <end position="253"/>
    </location>
</feature>
<evidence type="ECO:0000256" key="6">
    <source>
        <dbReference type="SAM" id="Phobius"/>
    </source>
</evidence>
<organism evidence="7 8">
    <name type="scientific">Candidatus Nitrospira inopinata</name>
    <dbReference type="NCBI Taxonomy" id="1715989"/>
    <lineage>
        <taxon>Bacteria</taxon>
        <taxon>Pseudomonadati</taxon>
        <taxon>Nitrospirota</taxon>
        <taxon>Nitrospiria</taxon>
        <taxon>Nitrospirales</taxon>
        <taxon>Nitrospiraceae</taxon>
        <taxon>Nitrospira</taxon>
    </lineage>
</organism>
<dbReference type="InterPro" id="IPR017039">
    <property type="entry name" value="Virul_fac_BrkB"/>
</dbReference>
<comment type="subcellular location">
    <subcellularLocation>
        <location evidence="1">Cell membrane</location>
        <topology evidence="1">Multi-pass membrane protein</topology>
    </subcellularLocation>
</comment>
<dbReference type="RefSeq" id="WP_062486134.1">
    <property type="nucleotide sequence ID" value="NZ_LN885086.1"/>
</dbReference>
<dbReference type="Pfam" id="PF03631">
    <property type="entry name" value="Virul_fac_BrkB"/>
    <property type="match status" value="1"/>
</dbReference>
<dbReference type="GO" id="GO:0016787">
    <property type="term" value="F:hydrolase activity"/>
    <property type="evidence" value="ECO:0007669"/>
    <property type="project" value="UniProtKB-KW"/>
</dbReference>
<evidence type="ECO:0000256" key="1">
    <source>
        <dbReference type="ARBA" id="ARBA00004651"/>
    </source>
</evidence>
<keyword evidence="7" id="KW-0378">Hydrolase</keyword>
<dbReference type="KEGG" id="nio:NITINOP_2596"/>
<evidence type="ECO:0000256" key="4">
    <source>
        <dbReference type="ARBA" id="ARBA00022989"/>
    </source>
</evidence>
<reference evidence="8" key="1">
    <citation type="submission" date="2015-09" db="EMBL/GenBank/DDBJ databases">
        <authorList>
            <person name="Daims H."/>
        </authorList>
    </citation>
    <scope>NUCLEOTIDE SEQUENCE [LARGE SCALE GENOMIC DNA]</scope>
</reference>
<dbReference type="Gene3D" id="1.10.10.10">
    <property type="entry name" value="Winged helix-like DNA-binding domain superfamily/Winged helix DNA-binding domain"/>
    <property type="match status" value="1"/>
</dbReference>
<sequence>MANSPTRFERFAKHDLWNSDLSALPFPQRGIMHALRLITAVALEFRPRLLDARAAGLVFTTLLSLVPFLAVMFSVLKAFGVHHQIEPVLAQALEPLGPKSLEITSRIIEFVDNLKIGVLGTVGVASLIYTSYSLVDKIEQALNAIWMVRQGRPWNRKFTDYLSVVLVGPVLIFTAFGVLASLQSHTVVRWLMEIEPFGSLFLWTAEIVPFLVLCGVFTFFYKFIPYTRVRVTSALVGGVSAAILWGVAGEVFAKFVAASAKYSAIYSTFAVLILFLLWLYTGWMIILIGAQFSFFHQHPTAYLSRQLWQRGTPAFRERVTVNLLLALACRYLQGSSPLRLSDLAIKLNLPDELVAEELERLIEADMVGLMKEPEGVGLIKAPELITIKEILDLVRDGNPGGASGRLPPDDPLEALLRRRDEAVARSLEGQTLRSLAEQRMSCAAPIKNQATTS</sequence>
<evidence type="ECO:0000256" key="2">
    <source>
        <dbReference type="ARBA" id="ARBA00022475"/>
    </source>
</evidence>
<gene>
    <name evidence="7" type="ORF">NITINOP_2596</name>
</gene>
<feature type="transmembrane region" description="Helical" evidence="6">
    <location>
        <begin position="161"/>
        <end position="180"/>
    </location>
</feature>
<evidence type="ECO:0000256" key="3">
    <source>
        <dbReference type="ARBA" id="ARBA00022692"/>
    </source>
</evidence>
<dbReference type="GO" id="GO:0005886">
    <property type="term" value="C:plasma membrane"/>
    <property type="evidence" value="ECO:0007669"/>
    <property type="project" value="UniProtKB-SubCell"/>
</dbReference>
<dbReference type="EC" id="3.1.-.-" evidence="7"/>
<dbReference type="AlphaFoldDB" id="A0A0S4KW03"/>
<feature type="transmembrane region" description="Helical" evidence="6">
    <location>
        <begin position="265"/>
        <end position="288"/>
    </location>
</feature>
<dbReference type="PANTHER" id="PTHR30213:SF0">
    <property type="entry name" value="UPF0761 MEMBRANE PROTEIN YIHY"/>
    <property type="match status" value="1"/>
</dbReference>
<feature type="transmembrane region" description="Helical" evidence="6">
    <location>
        <begin position="200"/>
        <end position="221"/>
    </location>
</feature>